<dbReference type="Gene3D" id="1.10.443.10">
    <property type="entry name" value="Intergrase catalytic core"/>
    <property type="match status" value="1"/>
</dbReference>
<evidence type="ECO:0008006" key="5">
    <source>
        <dbReference type="Google" id="ProtNLM"/>
    </source>
</evidence>
<keyword evidence="1" id="KW-0233">DNA recombination</keyword>
<dbReference type="InterPro" id="IPR013762">
    <property type="entry name" value="Integrase-like_cat_sf"/>
</dbReference>
<sequence>MPSLRALRGESHRPEPALPGQADLRRQWGVHIRVVQEILGHTRVTTTERHTHVATLQMKDAGNRMDQGLWGPP</sequence>
<keyword evidence="4" id="KW-1185">Reference proteome</keyword>
<accession>A0ABP7CDK9</accession>
<name>A0ABP7CDK9_9ACTN</name>
<protein>
    <recommendedName>
        <fullName evidence="5">Phage integrase family protein</fullName>
    </recommendedName>
</protein>
<reference evidence="4" key="1">
    <citation type="journal article" date="2019" name="Int. J. Syst. Evol. Microbiol.">
        <title>The Global Catalogue of Microorganisms (GCM) 10K type strain sequencing project: providing services to taxonomists for standard genome sequencing and annotation.</title>
        <authorList>
            <consortium name="The Broad Institute Genomics Platform"/>
            <consortium name="The Broad Institute Genome Sequencing Center for Infectious Disease"/>
            <person name="Wu L."/>
            <person name="Ma J."/>
        </authorList>
    </citation>
    <scope>NUCLEOTIDE SEQUENCE [LARGE SCALE GENOMIC DNA]</scope>
    <source>
        <strain evidence="4">JCM 16904</strain>
    </source>
</reference>
<proteinExistence type="predicted"/>
<dbReference type="Proteomes" id="UP001500902">
    <property type="component" value="Unassembled WGS sequence"/>
</dbReference>
<evidence type="ECO:0000313" key="3">
    <source>
        <dbReference type="EMBL" id="GAA3685127.1"/>
    </source>
</evidence>
<dbReference type="SUPFAM" id="SSF56349">
    <property type="entry name" value="DNA breaking-rejoining enzymes"/>
    <property type="match status" value="1"/>
</dbReference>
<evidence type="ECO:0000256" key="1">
    <source>
        <dbReference type="ARBA" id="ARBA00023172"/>
    </source>
</evidence>
<evidence type="ECO:0000256" key="2">
    <source>
        <dbReference type="SAM" id="MobiDB-lite"/>
    </source>
</evidence>
<organism evidence="3 4">
    <name type="scientific">Nonomuraea antimicrobica</name>
    <dbReference type="NCBI Taxonomy" id="561173"/>
    <lineage>
        <taxon>Bacteria</taxon>
        <taxon>Bacillati</taxon>
        <taxon>Actinomycetota</taxon>
        <taxon>Actinomycetes</taxon>
        <taxon>Streptosporangiales</taxon>
        <taxon>Streptosporangiaceae</taxon>
        <taxon>Nonomuraea</taxon>
    </lineage>
</organism>
<feature type="region of interest" description="Disordered" evidence="2">
    <location>
        <begin position="1"/>
        <end position="21"/>
    </location>
</feature>
<comment type="caution">
    <text evidence="3">The sequence shown here is derived from an EMBL/GenBank/DDBJ whole genome shotgun (WGS) entry which is preliminary data.</text>
</comment>
<dbReference type="EMBL" id="BAAAZP010000102">
    <property type="protein sequence ID" value="GAA3685127.1"/>
    <property type="molecule type" value="Genomic_DNA"/>
</dbReference>
<gene>
    <name evidence="3" type="ORF">GCM10022224_057280</name>
</gene>
<dbReference type="InterPro" id="IPR011010">
    <property type="entry name" value="DNA_brk_join_enz"/>
</dbReference>
<evidence type="ECO:0000313" key="4">
    <source>
        <dbReference type="Proteomes" id="UP001500902"/>
    </source>
</evidence>